<dbReference type="EMBL" id="JBEPLV010000001">
    <property type="protein sequence ID" value="MET3544160.1"/>
    <property type="molecule type" value="Genomic_DNA"/>
</dbReference>
<reference evidence="2 3" key="1">
    <citation type="submission" date="2024-06" db="EMBL/GenBank/DDBJ databases">
        <title>Genomic Encyclopedia of Type Strains, Phase IV (KMG-IV): sequencing the most valuable type-strain genomes for metagenomic binning, comparative biology and taxonomic classification.</title>
        <authorList>
            <person name="Goeker M."/>
        </authorList>
    </citation>
    <scope>NUCLEOTIDE SEQUENCE [LARGE SCALE GENOMIC DNA]</scope>
    <source>
        <strain evidence="2 3">DSM 17253</strain>
    </source>
</reference>
<protein>
    <recommendedName>
        <fullName evidence="1">DinB-like domain-containing protein</fullName>
    </recommendedName>
</protein>
<dbReference type="SUPFAM" id="SSF109854">
    <property type="entry name" value="DinB/YfiT-like putative metalloenzymes"/>
    <property type="match status" value="1"/>
</dbReference>
<organism evidence="2 3">
    <name type="scientific">Paenibacillus favisporus</name>
    <dbReference type="NCBI Taxonomy" id="221028"/>
    <lineage>
        <taxon>Bacteria</taxon>
        <taxon>Bacillati</taxon>
        <taxon>Bacillota</taxon>
        <taxon>Bacilli</taxon>
        <taxon>Bacillales</taxon>
        <taxon>Paenibacillaceae</taxon>
        <taxon>Paenibacillus</taxon>
    </lineage>
</organism>
<sequence length="174" mass="20119">MDDFELIERYRLDLQKYSAWQLRYIPGPEIWSIGQMYDHLIAVAMEYLDFVQICAESTEEQPLGKTPAGDDVFRRGGFPPVRIKLEGAQAASPNNALRSEELDDGLAKVIARMREWGPKLEEVHPDGKVRHGGFGWLNAQEWYRLIGMHFRHHLRQQAELEERLPAHPGEIQVE</sequence>
<keyword evidence="3" id="KW-1185">Reference proteome</keyword>
<feature type="domain" description="DinB-like" evidence="1">
    <location>
        <begin position="18"/>
        <end position="156"/>
    </location>
</feature>
<dbReference type="Proteomes" id="UP001549098">
    <property type="component" value="Unassembled WGS sequence"/>
</dbReference>
<proteinExistence type="predicted"/>
<name>A0ABV2EX38_9BACL</name>
<dbReference type="InterPro" id="IPR034660">
    <property type="entry name" value="DinB/YfiT-like"/>
</dbReference>
<accession>A0ABV2EX38</accession>
<dbReference type="Gene3D" id="1.20.120.450">
    <property type="entry name" value="dinb family like domain"/>
    <property type="match status" value="1"/>
</dbReference>
<evidence type="ECO:0000313" key="2">
    <source>
        <dbReference type="EMBL" id="MET3544160.1"/>
    </source>
</evidence>
<evidence type="ECO:0000259" key="1">
    <source>
        <dbReference type="Pfam" id="PF12867"/>
    </source>
</evidence>
<dbReference type="RefSeq" id="WP_354494967.1">
    <property type="nucleotide sequence ID" value="NZ_JBEPLV010000001.1"/>
</dbReference>
<dbReference type="InterPro" id="IPR024775">
    <property type="entry name" value="DinB-like"/>
</dbReference>
<evidence type="ECO:0000313" key="3">
    <source>
        <dbReference type="Proteomes" id="UP001549098"/>
    </source>
</evidence>
<gene>
    <name evidence="2" type="ORF">ABID47_000754</name>
</gene>
<comment type="caution">
    <text evidence="2">The sequence shown here is derived from an EMBL/GenBank/DDBJ whole genome shotgun (WGS) entry which is preliminary data.</text>
</comment>
<dbReference type="Pfam" id="PF12867">
    <property type="entry name" value="DinB_2"/>
    <property type="match status" value="1"/>
</dbReference>